<dbReference type="Proteomes" id="UP000216339">
    <property type="component" value="Unassembled WGS sequence"/>
</dbReference>
<dbReference type="RefSeq" id="WP_095509008.1">
    <property type="nucleotide sequence ID" value="NZ_MQWD01000001.1"/>
</dbReference>
<dbReference type="AlphaFoldDB" id="A0A271IVV2"/>
<evidence type="ECO:0000313" key="3">
    <source>
        <dbReference type="Proteomes" id="UP000216339"/>
    </source>
</evidence>
<dbReference type="OrthoDB" id="9765330at2"/>
<keyword evidence="3" id="KW-1185">Reference proteome</keyword>
<reference evidence="2 3" key="1">
    <citation type="submission" date="2016-11" db="EMBL/GenBank/DDBJ databases">
        <title>Study of marine rhodopsin-containing bacteria.</title>
        <authorList>
            <person name="Yoshizawa S."/>
            <person name="Kumagai Y."/>
            <person name="Kogure K."/>
        </authorList>
    </citation>
    <scope>NUCLEOTIDE SEQUENCE [LARGE SCALE GENOMIC DNA]</scope>
    <source>
        <strain evidence="2 3">SAORIC-28</strain>
    </source>
</reference>
<comment type="caution">
    <text evidence="2">The sequence shown here is derived from an EMBL/GenBank/DDBJ whole genome shotgun (WGS) entry which is preliminary data.</text>
</comment>
<evidence type="ECO:0000256" key="1">
    <source>
        <dbReference type="SAM" id="SignalP"/>
    </source>
</evidence>
<evidence type="ECO:0000313" key="2">
    <source>
        <dbReference type="EMBL" id="PAP75376.1"/>
    </source>
</evidence>
<dbReference type="SUPFAM" id="SSF48208">
    <property type="entry name" value="Six-hairpin glycosidases"/>
    <property type="match status" value="1"/>
</dbReference>
<sequence length="483" mass="51634">MRQLLCLLALLSVSACASAPPASGPPSARSDAPLAAVGFNLDHLDFLGEDVVHEGDTLRLVHIYAEAPDWRFVGDDDEGIACVDDAARAAVVYLRHYERTGDERSRRQAAKLLRFVRHLQAESGLFYNFVWDRDLRINTEHANSVADSVSWWTARAVWALGEGARVLAEADPAEAAAAAAAVRRVEPHLDRLLARYPAVADENGRPFPQWLIAGTAADATSELLLGLVALQEAEPTDDGARRVRRFAEGLSPLRFGDLGTFPYGGHASWTGGWHGWGNSQTQALAEAARLGLAGPEALASAEAEAQSLYARLLVEGWLHNLDYATGDAQTFEQIAYDVRPAAVGLVRLFEATGDERYAVMAGLAASWFHGANPAGVTMADPATGRGYDGILAPDRTNPNAGAESTIEAQFALLEVAAHPEAAAWAWAAPEPPRTLRWDGRTVRARTFSGPALAVVVLDPEAGASHVFTGPEADRFLASAAPSP</sequence>
<dbReference type="Gene3D" id="1.50.10.20">
    <property type="match status" value="1"/>
</dbReference>
<proteinExistence type="predicted"/>
<accession>A0A271IVV2</accession>
<feature type="signal peptide" evidence="1">
    <location>
        <begin position="1"/>
        <end position="19"/>
    </location>
</feature>
<feature type="chain" id="PRO_5013352213" evidence="1">
    <location>
        <begin position="20"/>
        <end position="483"/>
    </location>
</feature>
<dbReference type="GO" id="GO:0005975">
    <property type="term" value="P:carbohydrate metabolic process"/>
    <property type="evidence" value="ECO:0007669"/>
    <property type="project" value="InterPro"/>
</dbReference>
<name>A0A271IVV2_9BACT</name>
<dbReference type="PROSITE" id="PS51257">
    <property type="entry name" value="PROKAR_LIPOPROTEIN"/>
    <property type="match status" value="1"/>
</dbReference>
<organism evidence="2 3">
    <name type="scientific">Rubrivirga marina</name>
    <dbReference type="NCBI Taxonomy" id="1196024"/>
    <lineage>
        <taxon>Bacteria</taxon>
        <taxon>Pseudomonadati</taxon>
        <taxon>Rhodothermota</taxon>
        <taxon>Rhodothermia</taxon>
        <taxon>Rhodothermales</taxon>
        <taxon>Rubricoccaceae</taxon>
        <taxon>Rubrivirga</taxon>
    </lineage>
</organism>
<dbReference type="InterPro" id="IPR008928">
    <property type="entry name" value="6-hairpin_glycosidase_sf"/>
</dbReference>
<gene>
    <name evidence="2" type="ORF">BSZ37_02405</name>
</gene>
<protein>
    <submittedName>
        <fullName evidence="2">Uncharacterized protein</fullName>
    </submittedName>
</protein>
<keyword evidence="1" id="KW-0732">Signal</keyword>
<dbReference type="EMBL" id="MQWD01000001">
    <property type="protein sequence ID" value="PAP75376.1"/>
    <property type="molecule type" value="Genomic_DNA"/>
</dbReference>